<reference evidence="10" key="1">
    <citation type="submission" date="2016-10" db="EMBL/GenBank/DDBJ databases">
        <authorList>
            <person name="Varghese N."/>
            <person name="Submissions S."/>
        </authorList>
    </citation>
    <scope>NUCLEOTIDE SEQUENCE [LARGE SCALE GENOMIC DNA]</scope>
    <source>
        <strain evidence="10">DSM 20524</strain>
    </source>
</reference>
<dbReference type="InterPro" id="IPR019979">
    <property type="entry name" value="Ribosomal_uS17_CS"/>
</dbReference>
<dbReference type="PRINTS" id="PR00973">
    <property type="entry name" value="RIBOSOMALS17"/>
</dbReference>
<evidence type="ECO:0000256" key="7">
    <source>
        <dbReference type="RuleBase" id="RU003872"/>
    </source>
</evidence>
<evidence type="ECO:0000313" key="10">
    <source>
        <dbReference type="Proteomes" id="UP000198929"/>
    </source>
</evidence>
<evidence type="ECO:0000256" key="8">
    <source>
        <dbReference type="SAM" id="MobiDB-lite"/>
    </source>
</evidence>
<dbReference type="CDD" id="cd00364">
    <property type="entry name" value="Ribosomal_uS17"/>
    <property type="match status" value="1"/>
</dbReference>
<dbReference type="RefSeq" id="WP_092256449.1">
    <property type="nucleotide sequence ID" value="NZ_CP047199.1"/>
</dbReference>
<dbReference type="NCBIfam" id="NF004123">
    <property type="entry name" value="PRK05610.1"/>
    <property type="match status" value="1"/>
</dbReference>
<dbReference type="Pfam" id="PF00366">
    <property type="entry name" value="Ribosomal_S17"/>
    <property type="match status" value="1"/>
</dbReference>
<organism evidence="9 10">
    <name type="scientific">Corynebacterium cystitidis DSM 20524</name>
    <dbReference type="NCBI Taxonomy" id="1121357"/>
    <lineage>
        <taxon>Bacteria</taxon>
        <taxon>Bacillati</taxon>
        <taxon>Actinomycetota</taxon>
        <taxon>Actinomycetes</taxon>
        <taxon>Mycobacteriales</taxon>
        <taxon>Corynebacteriaceae</taxon>
        <taxon>Corynebacterium</taxon>
    </lineage>
</organism>
<evidence type="ECO:0000256" key="6">
    <source>
        <dbReference type="HAMAP-Rule" id="MF_01345"/>
    </source>
</evidence>
<dbReference type="NCBIfam" id="TIGR03635">
    <property type="entry name" value="uS17_bact"/>
    <property type="match status" value="1"/>
</dbReference>
<dbReference type="SUPFAM" id="SSF50249">
    <property type="entry name" value="Nucleic acid-binding proteins"/>
    <property type="match status" value="1"/>
</dbReference>
<keyword evidence="2 6" id="KW-0699">rRNA-binding</keyword>
<dbReference type="GO" id="GO:0003735">
    <property type="term" value="F:structural constituent of ribosome"/>
    <property type="evidence" value="ECO:0007669"/>
    <property type="project" value="UniProtKB-UniRule"/>
</dbReference>
<dbReference type="Gene3D" id="2.40.50.140">
    <property type="entry name" value="Nucleic acid-binding proteins"/>
    <property type="match status" value="1"/>
</dbReference>
<evidence type="ECO:0000256" key="1">
    <source>
        <dbReference type="ARBA" id="ARBA00010254"/>
    </source>
</evidence>
<dbReference type="PANTHER" id="PTHR10744">
    <property type="entry name" value="40S RIBOSOMAL PROTEIN S11 FAMILY MEMBER"/>
    <property type="match status" value="1"/>
</dbReference>
<dbReference type="STRING" id="1121357.SAMN05661109_00789"/>
<dbReference type="InterPro" id="IPR000266">
    <property type="entry name" value="Ribosomal_uS17"/>
</dbReference>
<evidence type="ECO:0000256" key="5">
    <source>
        <dbReference type="ARBA" id="ARBA00023274"/>
    </source>
</evidence>
<feature type="region of interest" description="Disordered" evidence="8">
    <location>
        <begin position="1"/>
        <end position="26"/>
    </location>
</feature>
<dbReference type="Proteomes" id="UP000198929">
    <property type="component" value="Unassembled WGS sequence"/>
</dbReference>
<evidence type="ECO:0000256" key="2">
    <source>
        <dbReference type="ARBA" id="ARBA00022730"/>
    </source>
</evidence>
<feature type="compositionally biased region" description="Polar residues" evidence="8">
    <location>
        <begin position="1"/>
        <end position="19"/>
    </location>
</feature>
<gene>
    <name evidence="6" type="primary">rpsQ</name>
    <name evidence="9" type="ORF">SAMN05661109_00789</name>
</gene>
<keyword evidence="5 6" id="KW-0687">Ribonucleoprotein</keyword>
<keyword evidence="3 6" id="KW-0694">RNA-binding</keyword>
<name>A0A1H9R7Y8_9CORY</name>
<dbReference type="HAMAP" id="MF_01345_B">
    <property type="entry name" value="Ribosomal_uS17_B"/>
    <property type="match status" value="1"/>
</dbReference>
<proteinExistence type="inferred from homology"/>
<dbReference type="AlphaFoldDB" id="A0A1H9R7Y8"/>
<dbReference type="InterPro" id="IPR019984">
    <property type="entry name" value="Ribosomal_uS17_bact/chlr"/>
</dbReference>
<comment type="function">
    <text evidence="6">One of the primary rRNA binding proteins, it binds specifically to the 5'-end of 16S ribosomal RNA.</text>
</comment>
<protein>
    <recommendedName>
        <fullName evidence="6">Small ribosomal subunit protein uS17</fullName>
    </recommendedName>
</protein>
<accession>A0A1H9R7Y8</accession>
<dbReference type="GO" id="GO:0022627">
    <property type="term" value="C:cytosolic small ribosomal subunit"/>
    <property type="evidence" value="ECO:0007669"/>
    <property type="project" value="UniProtKB-UniRule"/>
</dbReference>
<dbReference type="PANTHER" id="PTHR10744:SF1">
    <property type="entry name" value="SMALL RIBOSOMAL SUBUNIT PROTEIN US17M"/>
    <property type="match status" value="1"/>
</dbReference>
<dbReference type="EMBL" id="FOGQ01000002">
    <property type="protein sequence ID" value="SER68179.1"/>
    <property type="molecule type" value="Genomic_DNA"/>
</dbReference>
<evidence type="ECO:0000256" key="3">
    <source>
        <dbReference type="ARBA" id="ARBA00022884"/>
    </source>
</evidence>
<keyword evidence="4 6" id="KW-0689">Ribosomal protein</keyword>
<evidence type="ECO:0000313" key="9">
    <source>
        <dbReference type="EMBL" id="SER68179.1"/>
    </source>
</evidence>
<dbReference type="InterPro" id="IPR012340">
    <property type="entry name" value="NA-bd_OB-fold"/>
</dbReference>
<comment type="similarity">
    <text evidence="1 6 7">Belongs to the universal ribosomal protein uS17 family.</text>
</comment>
<sequence length="107" mass="12233">MSEANVTETTDQNDNTVQETAGAKPVSNRKIRRGYVVSDKMDKTIVVQIEDRKQHALYGKIMRRSKKYKAHDENNTAGVGDLVRIQECRPLSKDKHHTLIEIVEKAR</sequence>
<dbReference type="GO" id="GO:0019843">
    <property type="term" value="F:rRNA binding"/>
    <property type="evidence" value="ECO:0007669"/>
    <property type="project" value="UniProtKB-UniRule"/>
</dbReference>
<comment type="subunit">
    <text evidence="6">Part of the 30S ribosomal subunit.</text>
</comment>
<dbReference type="PROSITE" id="PS00056">
    <property type="entry name" value="RIBOSOMAL_S17"/>
    <property type="match status" value="1"/>
</dbReference>
<evidence type="ECO:0000256" key="4">
    <source>
        <dbReference type="ARBA" id="ARBA00022980"/>
    </source>
</evidence>
<dbReference type="GO" id="GO:0006412">
    <property type="term" value="P:translation"/>
    <property type="evidence" value="ECO:0007669"/>
    <property type="project" value="UniProtKB-UniRule"/>
</dbReference>
<keyword evidence="10" id="KW-1185">Reference proteome</keyword>